<reference evidence="3" key="1">
    <citation type="journal article" date="2020" name="G3 (Bethesda)">
        <title>High-Quality Assemblies for Three Invasive Social Wasps from the &lt;i&gt;Vespula&lt;/i&gt; Genus.</title>
        <authorList>
            <person name="Harrop T.W.R."/>
            <person name="Guhlin J."/>
            <person name="McLaughlin G.M."/>
            <person name="Permina E."/>
            <person name="Stockwell P."/>
            <person name="Gilligan J."/>
            <person name="Le Lec M.F."/>
            <person name="Gruber M.A.M."/>
            <person name="Quinn O."/>
            <person name="Lovegrove M."/>
            <person name="Duncan E.J."/>
            <person name="Remnant E.J."/>
            <person name="Van Eeckhoven J."/>
            <person name="Graham B."/>
            <person name="Knapp R.A."/>
            <person name="Langford K.W."/>
            <person name="Kronenberg Z."/>
            <person name="Press M.O."/>
            <person name="Eacker S.M."/>
            <person name="Wilson-Rankin E.E."/>
            <person name="Purcell J."/>
            <person name="Lester P.J."/>
            <person name="Dearden P.K."/>
        </authorList>
    </citation>
    <scope>NUCLEOTIDE SEQUENCE</scope>
    <source>
        <strain evidence="3">Volc-1</strain>
    </source>
</reference>
<proteinExistence type="predicted"/>
<evidence type="ECO:0000313" key="3">
    <source>
        <dbReference type="EMBL" id="KAF7434933.1"/>
    </source>
</evidence>
<feature type="region of interest" description="Disordered" evidence="1">
    <location>
        <begin position="1"/>
        <end position="32"/>
    </location>
</feature>
<dbReference type="PANTHER" id="PTHR21879:SF17">
    <property type="entry name" value="LD24139P"/>
    <property type="match status" value="1"/>
</dbReference>
<accession>A0A834UEN0</accession>
<protein>
    <submittedName>
        <fullName evidence="3">Uncharacterized protein</fullName>
    </submittedName>
</protein>
<dbReference type="Proteomes" id="UP000600918">
    <property type="component" value="Unassembled WGS sequence"/>
</dbReference>
<dbReference type="InterPro" id="IPR012464">
    <property type="entry name" value="DUF1676"/>
</dbReference>
<sequence length="297" mass="33246">MYPRKTTESELFSDERASTRHHKSESESRKPNKRKMNKFLILGFLVNAAMAVPTSEILQNRELDCLERENELFSCIFVKAATTLDRAARSSDIQLIDGVIFVRDKPMERSAKNLKTELDVMNELPKDTSDRALKLVSMLFDSAMSFMKSHSLKISMPEEFSSRALTEARGKIKKMILPLIAAIALKIFALAPIFLGGLGLITMKALFDSKIALLLAGILFFQKMFKNDNMIGNIFGKAPSPSLGSNWYEPSTQGWPSAGAGVQQQGYYRRSFDETTGKIDSHPLAYSAHEPISHESQ</sequence>
<gene>
    <name evidence="3" type="ORF">H0235_003124</name>
</gene>
<feature type="compositionally biased region" description="Basic and acidic residues" evidence="1">
    <location>
        <begin position="1"/>
        <end position="30"/>
    </location>
</feature>
<keyword evidence="2" id="KW-1133">Transmembrane helix</keyword>
<evidence type="ECO:0000256" key="2">
    <source>
        <dbReference type="SAM" id="Phobius"/>
    </source>
</evidence>
<dbReference type="Pfam" id="PF07898">
    <property type="entry name" value="DUF1676"/>
    <property type="match status" value="1"/>
</dbReference>
<feature type="transmembrane region" description="Helical" evidence="2">
    <location>
        <begin position="39"/>
        <end position="58"/>
    </location>
</feature>
<keyword evidence="2" id="KW-0812">Transmembrane</keyword>
<dbReference type="PANTHER" id="PTHR21879">
    <property type="entry name" value="FI03362P-RELATED-RELATED"/>
    <property type="match status" value="1"/>
</dbReference>
<organism evidence="3 4">
    <name type="scientific">Vespula pensylvanica</name>
    <name type="common">Western yellow jacket</name>
    <name type="synonym">Wasp</name>
    <dbReference type="NCBI Taxonomy" id="30213"/>
    <lineage>
        <taxon>Eukaryota</taxon>
        <taxon>Metazoa</taxon>
        <taxon>Ecdysozoa</taxon>
        <taxon>Arthropoda</taxon>
        <taxon>Hexapoda</taxon>
        <taxon>Insecta</taxon>
        <taxon>Pterygota</taxon>
        <taxon>Neoptera</taxon>
        <taxon>Endopterygota</taxon>
        <taxon>Hymenoptera</taxon>
        <taxon>Apocrita</taxon>
        <taxon>Aculeata</taxon>
        <taxon>Vespoidea</taxon>
        <taxon>Vespidae</taxon>
        <taxon>Vespinae</taxon>
        <taxon>Vespula</taxon>
    </lineage>
</organism>
<comment type="caution">
    <text evidence="3">The sequence shown here is derived from an EMBL/GenBank/DDBJ whole genome shotgun (WGS) entry which is preliminary data.</text>
</comment>
<keyword evidence="2" id="KW-0472">Membrane</keyword>
<dbReference type="AlphaFoldDB" id="A0A834UEN0"/>
<feature type="transmembrane region" description="Helical" evidence="2">
    <location>
        <begin position="175"/>
        <end position="195"/>
    </location>
</feature>
<name>A0A834UEN0_VESPE</name>
<dbReference type="EMBL" id="JACSDY010000002">
    <property type="protein sequence ID" value="KAF7434933.1"/>
    <property type="molecule type" value="Genomic_DNA"/>
</dbReference>
<dbReference type="GO" id="GO:0016020">
    <property type="term" value="C:membrane"/>
    <property type="evidence" value="ECO:0007669"/>
    <property type="project" value="TreeGrafter"/>
</dbReference>
<keyword evidence="4" id="KW-1185">Reference proteome</keyword>
<evidence type="ECO:0000313" key="4">
    <source>
        <dbReference type="Proteomes" id="UP000600918"/>
    </source>
</evidence>
<evidence type="ECO:0000256" key="1">
    <source>
        <dbReference type="SAM" id="MobiDB-lite"/>
    </source>
</evidence>